<dbReference type="InterPro" id="IPR011009">
    <property type="entry name" value="Kinase-like_dom_sf"/>
</dbReference>
<dbReference type="InterPro" id="IPR051681">
    <property type="entry name" value="Ser/Thr_Kinases-Pseudokinases"/>
</dbReference>
<accession>A0A166CTS6</accession>
<evidence type="ECO:0000313" key="5">
    <source>
        <dbReference type="EMBL" id="KZT37805.1"/>
    </source>
</evidence>
<feature type="domain" description="Protein kinase" evidence="4">
    <location>
        <begin position="379"/>
        <end position="662"/>
    </location>
</feature>
<evidence type="ECO:0000256" key="2">
    <source>
        <dbReference type="ARBA" id="ARBA00022840"/>
    </source>
</evidence>
<sequence>MTALTMNQLSSSMLSAAADETQNLTADITYLEEYSYAVASGGFADIFRAKLGGVDVAVKVIRTHSKDEEKMMSWSTKIKREMRVWSMMKHENILPFLGFCHFQGTSVMPPSSPVSICPVSPWMKNGSAPRFIDENPQVDRIELLLGIVNGLSYLHSQGVVHGDLKGENILITDKGTPVLADFGLATFDGTDFTLVSSSTGGGVKGTPRWMAPELLGEGDVASKVSRESDIWALGCIFLELIASMKPYAAYKNNLPVLSAIMRHRYPHESYSTSSRVVQKIQSMNSTLVEEVEPPPPAFSQYPGLWTLCFGCWSFEPTARPPCADVLDFLAEFRFAPLQPTPSNIPKLAEPREASDESTCIDRIDDLFGKWKNLTTSITYPEIPPGSLLSLGDIDLYKARYKKSWVAVRVTRGFRRPGIHKNALLKKIQKEMTLWSKLKHENTIPLLGFCLFSGHSISPVTLWTENGDAPNYIKNNPEICRINLLLGITNGLAYFHSRELIHGDLRGANILIAADGRPMLSGFNPMSNDANDNGSESTTSLAGLIGTPRWMAPEVVSDLSVSAKSDIWALGCVFLELIASVLPYANWNRDLRILGAIMQGVLPYQRPEPTSPRTDYGAAESSNTGPPDFEDYPGLWLVCIRCWASTPSARPQCQDIQGLLTWLKYVKGNEKYAPQTIITH</sequence>
<evidence type="ECO:0000256" key="3">
    <source>
        <dbReference type="SAM" id="MobiDB-lite"/>
    </source>
</evidence>
<dbReference type="SUPFAM" id="SSF56112">
    <property type="entry name" value="Protein kinase-like (PK-like)"/>
    <property type="match status" value="2"/>
</dbReference>
<dbReference type="Gene3D" id="1.10.510.10">
    <property type="entry name" value="Transferase(Phosphotransferase) domain 1"/>
    <property type="match status" value="2"/>
</dbReference>
<dbReference type="AlphaFoldDB" id="A0A166CTS6"/>
<feature type="region of interest" description="Disordered" evidence="3">
    <location>
        <begin position="605"/>
        <end position="626"/>
    </location>
</feature>
<dbReference type="InterPro" id="IPR000719">
    <property type="entry name" value="Prot_kinase_dom"/>
</dbReference>
<dbReference type="InterPro" id="IPR008266">
    <property type="entry name" value="Tyr_kinase_AS"/>
</dbReference>
<evidence type="ECO:0000256" key="1">
    <source>
        <dbReference type="ARBA" id="ARBA00022741"/>
    </source>
</evidence>
<dbReference type="PANTHER" id="PTHR44329:SF298">
    <property type="entry name" value="MIXED LINEAGE KINASE DOMAIN-LIKE PROTEIN"/>
    <property type="match status" value="1"/>
</dbReference>
<keyword evidence="1" id="KW-0547">Nucleotide-binding</keyword>
<dbReference type="Pfam" id="PF00069">
    <property type="entry name" value="Pkinase"/>
    <property type="match status" value="2"/>
</dbReference>
<keyword evidence="5" id="KW-0808">Transferase</keyword>
<dbReference type="EMBL" id="KV428076">
    <property type="protein sequence ID" value="KZT37805.1"/>
    <property type="molecule type" value="Genomic_DNA"/>
</dbReference>
<proteinExistence type="predicted"/>
<dbReference type="Gene3D" id="3.30.200.20">
    <property type="entry name" value="Phosphorylase Kinase, domain 1"/>
    <property type="match status" value="1"/>
</dbReference>
<feature type="domain" description="Protein kinase" evidence="4">
    <location>
        <begin position="32"/>
        <end position="333"/>
    </location>
</feature>
<dbReference type="PROSITE" id="PS50011">
    <property type="entry name" value="PROTEIN_KINASE_DOM"/>
    <property type="match status" value="2"/>
</dbReference>
<dbReference type="STRING" id="1314776.A0A166CTS6"/>
<evidence type="ECO:0000259" key="4">
    <source>
        <dbReference type="PROSITE" id="PS50011"/>
    </source>
</evidence>
<dbReference type="GO" id="GO:0005524">
    <property type="term" value="F:ATP binding"/>
    <property type="evidence" value="ECO:0007669"/>
    <property type="project" value="UniProtKB-KW"/>
</dbReference>
<reference evidence="5 6" key="1">
    <citation type="journal article" date="2016" name="Mol. Biol. Evol.">
        <title>Comparative Genomics of Early-Diverging Mushroom-Forming Fungi Provides Insights into the Origins of Lignocellulose Decay Capabilities.</title>
        <authorList>
            <person name="Nagy L.G."/>
            <person name="Riley R."/>
            <person name="Tritt A."/>
            <person name="Adam C."/>
            <person name="Daum C."/>
            <person name="Floudas D."/>
            <person name="Sun H."/>
            <person name="Yadav J.S."/>
            <person name="Pangilinan J."/>
            <person name="Larsson K.H."/>
            <person name="Matsuura K."/>
            <person name="Barry K."/>
            <person name="Labutti K."/>
            <person name="Kuo R."/>
            <person name="Ohm R.A."/>
            <person name="Bhattacharya S.S."/>
            <person name="Shirouzu T."/>
            <person name="Yoshinaga Y."/>
            <person name="Martin F.M."/>
            <person name="Grigoriev I.V."/>
            <person name="Hibbett D.S."/>
        </authorList>
    </citation>
    <scope>NUCLEOTIDE SEQUENCE [LARGE SCALE GENOMIC DNA]</scope>
    <source>
        <strain evidence="5 6">HHB10207 ss-3</strain>
    </source>
</reference>
<protein>
    <submittedName>
        <fullName evidence="5">Kinase-like protein</fullName>
    </submittedName>
</protein>
<evidence type="ECO:0000313" key="6">
    <source>
        <dbReference type="Proteomes" id="UP000076798"/>
    </source>
</evidence>
<dbReference type="GO" id="GO:0004674">
    <property type="term" value="F:protein serine/threonine kinase activity"/>
    <property type="evidence" value="ECO:0007669"/>
    <property type="project" value="TreeGrafter"/>
</dbReference>
<dbReference type="Proteomes" id="UP000076798">
    <property type="component" value="Unassembled WGS sequence"/>
</dbReference>
<name>A0A166CTS6_9AGAM</name>
<dbReference type="OrthoDB" id="4062651at2759"/>
<keyword evidence="5" id="KW-0418">Kinase</keyword>
<organism evidence="5 6">
    <name type="scientific">Sistotremastrum suecicum HHB10207 ss-3</name>
    <dbReference type="NCBI Taxonomy" id="1314776"/>
    <lineage>
        <taxon>Eukaryota</taxon>
        <taxon>Fungi</taxon>
        <taxon>Dikarya</taxon>
        <taxon>Basidiomycota</taxon>
        <taxon>Agaricomycotina</taxon>
        <taxon>Agaricomycetes</taxon>
        <taxon>Sistotremastrales</taxon>
        <taxon>Sistotremastraceae</taxon>
        <taxon>Sistotremastrum</taxon>
    </lineage>
</organism>
<dbReference type="PANTHER" id="PTHR44329">
    <property type="entry name" value="SERINE/THREONINE-PROTEIN KINASE TNNI3K-RELATED"/>
    <property type="match status" value="1"/>
</dbReference>
<dbReference type="PROSITE" id="PS00108">
    <property type="entry name" value="PROTEIN_KINASE_ST"/>
    <property type="match status" value="1"/>
</dbReference>
<dbReference type="InterPro" id="IPR008271">
    <property type="entry name" value="Ser/Thr_kinase_AS"/>
</dbReference>
<keyword evidence="6" id="KW-1185">Reference proteome</keyword>
<keyword evidence="2" id="KW-0067">ATP-binding</keyword>
<dbReference type="SMART" id="SM00220">
    <property type="entry name" value="S_TKc"/>
    <property type="match status" value="2"/>
</dbReference>
<dbReference type="PROSITE" id="PS00109">
    <property type="entry name" value="PROTEIN_KINASE_TYR"/>
    <property type="match status" value="1"/>
</dbReference>
<gene>
    <name evidence="5" type="ORF">SISSUDRAFT_1048021</name>
</gene>